<keyword evidence="13" id="KW-1185">Reference proteome</keyword>
<evidence type="ECO:0000256" key="2">
    <source>
        <dbReference type="ARBA" id="ARBA00016337"/>
    </source>
</evidence>
<keyword evidence="4 10" id="KW-0808">Transferase</keyword>
<evidence type="ECO:0000256" key="10">
    <source>
        <dbReference type="PIRNR" id="PIRNR006268"/>
    </source>
</evidence>
<proteinExistence type="inferred from homology"/>
<dbReference type="AlphaFoldDB" id="A0A7W7YGV4"/>
<feature type="binding site" evidence="11">
    <location>
        <position position="162"/>
    </location>
    <ligand>
        <name>Mg(2+)</name>
        <dbReference type="ChEBI" id="CHEBI:18420"/>
    </ligand>
</feature>
<evidence type="ECO:0000313" key="12">
    <source>
        <dbReference type="EMBL" id="MBB5035894.1"/>
    </source>
</evidence>
<keyword evidence="6 10" id="KW-0274">FAD</keyword>
<dbReference type="Gene3D" id="3.10.520.10">
    <property type="entry name" value="ApbE-like domains"/>
    <property type="match status" value="1"/>
</dbReference>
<dbReference type="PIRSF" id="PIRSF006268">
    <property type="entry name" value="ApbE"/>
    <property type="match status" value="1"/>
</dbReference>
<dbReference type="EC" id="2.7.1.180" evidence="1 10"/>
<gene>
    <name evidence="12" type="ORF">HNQ64_000128</name>
</gene>
<evidence type="ECO:0000256" key="9">
    <source>
        <dbReference type="ARBA" id="ARBA00048540"/>
    </source>
</evidence>
<organism evidence="12 13">
    <name type="scientific">Prosthecobacter dejongeii</name>
    <dbReference type="NCBI Taxonomy" id="48465"/>
    <lineage>
        <taxon>Bacteria</taxon>
        <taxon>Pseudomonadati</taxon>
        <taxon>Verrucomicrobiota</taxon>
        <taxon>Verrucomicrobiia</taxon>
        <taxon>Verrucomicrobiales</taxon>
        <taxon>Verrucomicrobiaceae</taxon>
        <taxon>Prosthecobacter</taxon>
    </lineage>
</organism>
<dbReference type="RefSeq" id="WP_184204349.1">
    <property type="nucleotide sequence ID" value="NZ_JACHIF010000001.1"/>
</dbReference>
<dbReference type="PANTHER" id="PTHR30040:SF2">
    <property type="entry name" value="FAD:PROTEIN FMN TRANSFERASE"/>
    <property type="match status" value="1"/>
</dbReference>
<evidence type="ECO:0000256" key="7">
    <source>
        <dbReference type="ARBA" id="ARBA00022842"/>
    </source>
</evidence>
<accession>A0A7W7YGV4</accession>
<sequence>MRTFLPSPPLPPDAHGVRRVEFKALGTNCALLFRQSSDQIALQFVAEALGWIQAFEAKFSHFRPDSLVSRINAAAGKSWVETDAEMDQILDLAEAMYRLTNGILDPAMLPLLRVWDWKKARESMPAKTDVEKARDLSRWQDVQRRPGGIFLPREGMGLDFGGFGKEHAVDQVIAIAKRHGILDILVDLGRDIFALGGNGQHPFWHVGIQDGVRPENCLGGLAVSGYAVCASGDYARRFEHEGERYGHILDPRTGWPVRHGLRAVTVLASSCVVAGIYATSIFVLGWREGMVFAESAPGVEACLQNEQGQIATSNFIQHQVRGTP</sequence>
<evidence type="ECO:0000256" key="4">
    <source>
        <dbReference type="ARBA" id="ARBA00022679"/>
    </source>
</evidence>
<dbReference type="Proteomes" id="UP000534294">
    <property type="component" value="Unassembled WGS sequence"/>
</dbReference>
<keyword evidence="5 10" id="KW-0479">Metal-binding</keyword>
<comment type="catalytic activity">
    <reaction evidence="9 10">
        <text>L-threonyl-[protein] + FAD = FMN-L-threonyl-[protein] + AMP + H(+)</text>
        <dbReference type="Rhea" id="RHEA:36847"/>
        <dbReference type="Rhea" id="RHEA-COMP:11060"/>
        <dbReference type="Rhea" id="RHEA-COMP:11061"/>
        <dbReference type="ChEBI" id="CHEBI:15378"/>
        <dbReference type="ChEBI" id="CHEBI:30013"/>
        <dbReference type="ChEBI" id="CHEBI:57692"/>
        <dbReference type="ChEBI" id="CHEBI:74257"/>
        <dbReference type="ChEBI" id="CHEBI:456215"/>
        <dbReference type="EC" id="2.7.1.180"/>
    </reaction>
</comment>
<evidence type="ECO:0000256" key="3">
    <source>
        <dbReference type="ARBA" id="ARBA00022630"/>
    </source>
</evidence>
<dbReference type="InterPro" id="IPR024932">
    <property type="entry name" value="ApbE"/>
</dbReference>
<protein>
    <recommendedName>
        <fullName evidence="2 10">FAD:protein FMN transferase</fullName>
        <ecNumber evidence="1 10">2.7.1.180</ecNumber>
    </recommendedName>
    <alternativeName>
        <fullName evidence="8 10">Flavin transferase</fullName>
    </alternativeName>
</protein>
<evidence type="ECO:0000256" key="5">
    <source>
        <dbReference type="ARBA" id="ARBA00022723"/>
    </source>
</evidence>
<comment type="similarity">
    <text evidence="10">Belongs to the ApbE family.</text>
</comment>
<keyword evidence="3 10" id="KW-0285">Flavoprotein</keyword>
<evidence type="ECO:0000256" key="1">
    <source>
        <dbReference type="ARBA" id="ARBA00011955"/>
    </source>
</evidence>
<comment type="cofactor">
    <cofactor evidence="11">
        <name>Mg(2+)</name>
        <dbReference type="ChEBI" id="CHEBI:18420"/>
    </cofactor>
    <cofactor evidence="11">
        <name>Mn(2+)</name>
        <dbReference type="ChEBI" id="CHEBI:29035"/>
    </cofactor>
    <text evidence="11">Magnesium. Can also use manganese.</text>
</comment>
<name>A0A7W7YGV4_9BACT</name>
<dbReference type="Pfam" id="PF02424">
    <property type="entry name" value="ApbE"/>
    <property type="match status" value="1"/>
</dbReference>
<evidence type="ECO:0000256" key="11">
    <source>
        <dbReference type="PIRSR" id="PIRSR006268-2"/>
    </source>
</evidence>
<reference evidence="12 13" key="1">
    <citation type="submission" date="2020-08" db="EMBL/GenBank/DDBJ databases">
        <title>Genomic Encyclopedia of Type Strains, Phase IV (KMG-IV): sequencing the most valuable type-strain genomes for metagenomic binning, comparative biology and taxonomic classification.</title>
        <authorList>
            <person name="Goeker M."/>
        </authorList>
    </citation>
    <scope>NUCLEOTIDE SEQUENCE [LARGE SCALE GENOMIC DNA]</scope>
    <source>
        <strain evidence="12 13">DSM 12251</strain>
    </source>
</reference>
<dbReference type="SUPFAM" id="SSF143631">
    <property type="entry name" value="ApbE-like"/>
    <property type="match status" value="1"/>
</dbReference>
<dbReference type="InterPro" id="IPR003374">
    <property type="entry name" value="ApbE-like_sf"/>
</dbReference>
<comment type="caution">
    <text evidence="12">The sequence shown here is derived from an EMBL/GenBank/DDBJ whole genome shotgun (WGS) entry which is preliminary data.</text>
</comment>
<dbReference type="GO" id="GO:0046872">
    <property type="term" value="F:metal ion binding"/>
    <property type="evidence" value="ECO:0007669"/>
    <property type="project" value="UniProtKB-UniRule"/>
</dbReference>
<evidence type="ECO:0000256" key="6">
    <source>
        <dbReference type="ARBA" id="ARBA00022827"/>
    </source>
</evidence>
<keyword evidence="7 10" id="KW-0460">Magnesium</keyword>
<dbReference type="GO" id="GO:0016740">
    <property type="term" value="F:transferase activity"/>
    <property type="evidence" value="ECO:0007669"/>
    <property type="project" value="UniProtKB-UniRule"/>
</dbReference>
<evidence type="ECO:0000256" key="8">
    <source>
        <dbReference type="ARBA" id="ARBA00031306"/>
    </source>
</evidence>
<keyword evidence="12" id="KW-0449">Lipoprotein</keyword>
<dbReference type="PANTHER" id="PTHR30040">
    <property type="entry name" value="THIAMINE BIOSYNTHESIS LIPOPROTEIN APBE"/>
    <property type="match status" value="1"/>
</dbReference>
<evidence type="ECO:0000313" key="13">
    <source>
        <dbReference type="Proteomes" id="UP000534294"/>
    </source>
</evidence>
<feature type="binding site" evidence="11">
    <location>
        <position position="279"/>
    </location>
    <ligand>
        <name>Mg(2+)</name>
        <dbReference type="ChEBI" id="CHEBI:18420"/>
    </ligand>
</feature>
<dbReference type="EMBL" id="JACHIF010000001">
    <property type="protein sequence ID" value="MBB5035894.1"/>
    <property type="molecule type" value="Genomic_DNA"/>
</dbReference>